<dbReference type="OrthoDB" id="206335at2759"/>
<feature type="compositionally biased region" description="Polar residues" evidence="7">
    <location>
        <begin position="105"/>
        <end position="114"/>
    </location>
</feature>
<keyword evidence="8" id="KW-1133">Transmembrane helix</keyword>
<evidence type="ECO:0000256" key="4">
    <source>
        <dbReference type="ARBA" id="ARBA00022801"/>
    </source>
</evidence>
<dbReference type="GO" id="GO:0005634">
    <property type="term" value="C:nucleus"/>
    <property type="evidence" value="ECO:0007669"/>
    <property type="project" value="UniProtKB-SubCell"/>
</dbReference>
<dbReference type="PANTHER" id="PTHR12801">
    <property type="entry name" value="RNA EXONUCLEASE REXO1 / RECO3 FAMILY MEMBER-RELATED"/>
    <property type="match status" value="1"/>
</dbReference>
<dbReference type="PANTHER" id="PTHR12801:SF115">
    <property type="entry name" value="FI18136P1-RELATED"/>
    <property type="match status" value="1"/>
</dbReference>
<feature type="compositionally biased region" description="Basic and acidic residues" evidence="7">
    <location>
        <begin position="151"/>
        <end position="165"/>
    </location>
</feature>
<evidence type="ECO:0000256" key="8">
    <source>
        <dbReference type="SAM" id="Phobius"/>
    </source>
</evidence>
<proteinExistence type="inferred from homology"/>
<feature type="transmembrane region" description="Helical" evidence="8">
    <location>
        <begin position="12"/>
        <end position="32"/>
    </location>
</feature>
<dbReference type="EMBL" id="HG994583">
    <property type="protein sequence ID" value="CAF2929078.1"/>
    <property type="molecule type" value="Genomic_DNA"/>
</dbReference>
<feature type="compositionally biased region" description="Low complexity" evidence="7">
    <location>
        <begin position="128"/>
        <end position="147"/>
    </location>
</feature>
<dbReference type="SUPFAM" id="SSF53098">
    <property type="entry name" value="Ribonuclease H-like"/>
    <property type="match status" value="1"/>
</dbReference>
<feature type="compositionally biased region" description="Basic and acidic residues" evidence="7">
    <location>
        <begin position="47"/>
        <end position="61"/>
    </location>
</feature>
<feature type="compositionally biased region" description="Polar residues" evidence="7">
    <location>
        <begin position="67"/>
        <end position="88"/>
    </location>
</feature>
<keyword evidence="4 9" id="KW-0378">Hydrolase</keyword>
<evidence type="ECO:0000256" key="6">
    <source>
        <dbReference type="ARBA" id="ARBA00023242"/>
    </source>
</evidence>
<sequence length="477" mass="53588">MSWIFIIRGVGGTFISPMCYAFLIPVALILLFEKKPSVSTPPAAQEEANHETGRNFKDLSPKKVAKSNPSKLTRTKITQIVSEPSKPTLSRRQRKNFRKKRLKAQLSTMEVTNKGQDEEEEEEKEAVSSATSSQYSSGSSDSGVCSGNNEAKAEEEYEEEKKEDGDGLSLSRPVPYEGFNQCKQFIKLGLSESDIYFNLLNYLLTPDQLMRLSYPVDQESHMKKLKKISSDLNIAAKEFVPKSSTSVDLKTCVRCLSSFSLKDYDTDLNRKKKRNTCRYHHGKVRVSKQYGYAYTCCGESSHKIGCEVGSYHVWSDSSSVISGRGYVKTRRSNSIPFSVYSLDCEMAFTTSGMELVKITVISVDGSPVYESFVQPDSRIVDHNTRFSGVTAKDLDINSTKTLKQVQRDLLRIISSDTVLIGHALDNDFRVLRLIHDKVVDTATSERGHDPYEDALASVELILWKMRKDLDDGLSLFV</sequence>
<dbReference type="InterPro" id="IPR047021">
    <property type="entry name" value="REXO1/3/4-like"/>
</dbReference>
<evidence type="ECO:0000256" key="5">
    <source>
        <dbReference type="ARBA" id="ARBA00022839"/>
    </source>
</evidence>
<feature type="region of interest" description="Disordered" evidence="7">
    <location>
        <begin position="39"/>
        <end position="169"/>
    </location>
</feature>
<keyword evidence="10" id="KW-1185">Reference proteome</keyword>
<gene>
    <name evidence="9" type="ORF">LSAA_9276</name>
</gene>
<comment type="subcellular location">
    <subcellularLocation>
        <location evidence="1">Nucleus</location>
    </subcellularLocation>
</comment>
<keyword evidence="5" id="KW-0269">Exonuclease</keyword>
<keyword evidence="6" id="KW-0539">Nucleus</keyword>
<dbReference type="InterPro" id="IPR012337">
    <property type="entry name" value="RNaseH-like_sf"/>
</dbReference>
<accession>A0A7R8CXA0</accession>
<evidence type="ECO:0000256" key="7">
    <source>
        <dbReference type="SAM" id="MobiDB-lite"/>
    </source>
</evidence>
<dbReference type="InterPro" id="IPR013520">
    <property type="entry name" value="Ribonucl_H"/>
</dbReference>
<evidence type="ECO:0000256" key="3">
    <source>
        <dbReference type="ARBA" id="ARBA00022722"/>
    </source>
</evidence>
<dbReference type="CDD" id="cd06145">
    <property type="entry name" value="REX1_like"/>
    <property type="match status" value="1"/>
</dbReference>
<protein>
    <submittedName>
        <fullName evidence="9">REX1</fullName>
        <ecNumber evidence="9">3.1.-.-</ecNumber>
    </submittedName>
</protein>
<organism evidence="9 10">
    <name type="scientific">Lepeophtheirus salmonis</name>
    <name type="common">Salmon louse</name>
    <name type="synonym">Caligus salmonis</name>
    <dbReference type="NCBI Taxonomy" id="72036"/>
    <lineage>
        <taxon>Eukaryota</taxon>
        <taxon>Metazoa</taxon>
        <taxon>Ecdysozoa</taxon>
        <taxon>Arthropoda</taxon>
        <taxon>Crustacea</taxon>
        <taxon>Multicrustacea</taxon>
        <taxon>Hexanauplia</taxon>
        <taxon>Copepoda</taxon>
        <taxon>Siphonostomatoida</taxon>
        <taxon>Caligidae</taxon>
        <taxon>Lepeophtheirus</taxon>
    </lineage>
</organism>
<evidence type="ECO:0000256" key="1">
    <source>
        <dbReference type="ARBA" id="ARBA00004123"/>
    </source>
</evidence>
<dbReference type="SMART" id="SM00479">
    <property type="entry name" value="EXOIII"/>
    <property type="match status" value="1"/>
</dbReference>
<dbReference type="GO" id="GO:0004527">
    <property type="term" value="F:exonuclease activity"/>
    <property type="evidence" value="ECO:0007669"/>
    <property type="project" value="UniProtKB-KW"/>
</dbReference>
<evidence type="ECO:0000313" key="10">
    <source>
        <dbReference type="Proteomes" id="UP000675881"/>
    </source>
</evidence>
<keyword evidence="3" id="KW-0540">Nuclease</keyword>
<reference evidence="9" key="1">
    <citation type="submission" date="2021-02" db="EMBL/GenBank/DDBJ databases">
        <authorList>
            <person name="Bekaert M."/>
        </authorList>
    </citation>
    <scope>NUCLEOTIDE SEQUENCE</scope>
    <source>
        <strain evidence="9">IoA-00</strain>
    </source>
</reference>
<keyword evidence="8" id="KW-0812">Transmembrane</keyword>
<feature type="compositionally biased region" description="Basic residues" evidence="7">
    <location>
        <begin position="89"/>
        <end position="103"/>
    </location>
</feature>
<comment type="similarity">
    <text evidence="2">Belongs to the REXO1/REXO3 family.</text>
</comment>
<dbReference type="GO" id="GO:0003676">
    <property type="term" value="F:nucleic acid binding"/>
    <property type="evidence" value="ECO:0007669"/>
    <property type="project" value="InterPro"/>
</dbReference>
<dbReference type="AlphaFoldDB" id="A0A7R8CXA0"/>
<evidence type="ECO:0000256" key="2">
    <source>
        <dbReference type="ARBA" id="ARBA00006357"/>
    </source>
</evidence>
<keyword evidence="8" id="KW-0472">Membrane</keyword>
<dbReference type="InterPro" id="IPR036397">
    <property type="entry name" value="RNaseH_sf"/>
</dbReference>
<evidence type="ECO:0000313" key="9">
    <source>
        <dbReference type="EMBL" id="CAF2929078.1"/>
    </source>
</evidence>
<dbReference type="EC" id="3.1.-.-" evidence="9"/>
<dbReference type="Gene3D" id="3.30.420.10">
    <property type="entry name" value="Ribonuclease H-like superfamily/Ribonuclease H"/>
    <property type="match status" value="1"/>
</dbReference>
<dbReference type="Proteomes" id="UP000675881">
    <property type="component" value="Chromosome 4"/>
</dbReference>
<name>A0A7R8CXA0_LEPSM</name>
<dbReference type="InterPro" id="IPR034922">
    <property type="entry name" value="REX1-like_exo"/>
</dbReference>